<evidence type="ECO:0000256" key="8">
    <source>
        <dbReference type="SAM" id="Phobius"/>
    </source>
</evidence>
<keyword evidence="3 7" id="KW-1003">Cell membrane</keyword>
<keyword evidence="6 7" id="KW-0472">Membrane</keyword>
<dbReference type="PIRSF" id="PIRSF016636">
    <property type="entry name" value="AlgI_DltB"/>
    <property type="match status" value="1"/>
</dbReference>
<dbReference type="GO" id="GO:0005886">
    <property type="term" value="C:plasma membrane"/>
    <property type="evidence" value="ECO:0007669"/>
    <property type="project" value="UniProtKB-SubCell"/>
</dbReference>
<dbReference type="Proteomes" id="UP000184185">
    <property type="component" value="Unassembled WGS sequence"/>
</dbReference>
<evidence type="ECO:0000256" key="4">
    <source>
        <dbReference type="ARBA" id="ARBA00022692"/>
    </source>
</evidence>
<feature type="transmembrane region" description="Helical" evidence="8">
    <location>
        <begin position="188"/>
        <end position="206"/>
    </location>
</feature>
<keyword evidence="7 9" id="KW-0808">Transferase</keyword>
<keyword evidence="7 9" id="KW-0012">Acyltransferase</keyword>
<evidence type="ECO:0000256" key="7">
    <source>
        <dbReference type="PIRNR" id="PIRNR016636"/>
    </source>
</evidence>
<name>A0A1M6JQ36_PSEXY</name>
<comment type="subcellular location">
    <subcellularLocation>
        <location evidence="1">Cell membrane</location>
        <topology evidence="1">Multi-pass membrane protein</topology>
    </subcellularLocation>
</comment>
<evidence type="ECO:0000256" key="1">
    <source>
        <dbReference type="ARBA" id="ARBA00004651"/>
    </source>
</evidence>
<feature type="transmembrane region" description="Helical" evidence="8">
    <location>
        <begin position="7"/>
        <end position="39"/>
    </location>
</feature>
<feature type="transmembrane region" description="Helical" evidence="8">
    <location>
        <begin position="75"/>
        <end position="93"/>
    </location>
</feature>
<keyword evidence="4 8" id="KW-0812">Transmembrane</keyword>
<keyword evidence="5 8" id="KW-1133">Transmembrane helix</keyword>
<dbReference type="AlphaFoldDB" id="A0A1M6JQ36"/>
<sequence>MLFNSSHFLVFFPIVILGYYIISSKFRYIWLLVASYYFYIQWNPAYVLLLFFSTAITYVGALVIEKITVESKRKLCLFSVIFVNLAILGYFKYSSMFISYINKILIFADKKEIPWDYSIILPVGISFYTLQALGYLIDVYRKDIYAEHNFLRYALFISFFPQLVAGPIERSKNLLKQLAVPKRFSYENLRRGLIIMLYGFFLKVVIADRVAIFVNTVYKNPSTFNGYYIIIATMLFAIQIYCDFYGYSTIAKGVALTLGISLMDNFNAPYFSKSIKEFWRRWHISLSTWFRDYLYIPLGGNRKGTARKYLNLMIVFCVSGLWHGASMSFVIWGAMHGIYQIVEGLINKTFNKLKERFKDFLK</sequence>
<dbReference type="InterPro" id="IPR024194">
    <property type="entry name" value="Ac/AlaTfrase_AlgI/DltB"/>
</dbReference>
<dbReference type="PIRSF" id="PIRSF500217">
    <property type="entry name" value="AlgI"/>
    <property type="match status" value="1"/>
</dbReference>
<evidence type="ECO:0000256" key="2">
    <source>
        <dbReference type="ARBA" id="ARBA00010323"/>
    </source>
</evidence>
<evidence type="ECO:0000256" key="6">
    <source>
        <dbReference type="ARBA" id="ARBA00023136"/>
    </source>
</evidence>
<feature type="transmembrane region" description="Helical" evidence="8">
    <location>
        <begin position="309"/>
        <end position="335"/>
    </location>
</feature>
<feature type="transmembrane region" description="Helical" evidence="8">
    <location>
        <begin position="227"/>
        <end position="247"/>
    </location>
</feature>
<organism evidence="9 10">
    <name type="scientific">Pseudobutyrivibrio xylanivorans DSM 14809</name>
    <dbReference type="NCBI Taxonomy" id="1123012"/>
    <lineage>
        <taxon>Bacteria</taxon>
        <taxon>Bacillati</taxon>
        <taxon>Bacillota</taxon>
        <taxon>Clostridia</taxon>
        <taxon>Lachnospirales</taxon>
        <taxon>Lachnospiraceae</taxon>
        <taxon>Pseudobutyrivibrio</taxon>
    </lineage>
</organism>
<dbReference type="GO" id="GO:0042121">
    <property type="term" value="P:alginic acid biosynthetic process"/>
    <property type="evidence" value="ECO:0007669"/>
    <property type="project" value="InterPro"/>
</dbReference>
<dbReference type="InterPro" id="IPR004299">
    <property type="entry name" value="MBOAT_fam"/>
</dbReference>
<comment type="similarity">
    <text evidence="2 7">Belongs to the membrane-bound acyltransferase family.</text>
</comment>
<feature type="transmembrane region" description="Helical" evidence="8">
    <location>
        <begin position="45"/>
        <end position="63"/>
    </location>
</feature>
<evidence type="ECO:0000256" key="5">
    <source>
        <dbReference type="ARBA" id="ARBA00022989"/>
    </source>
</evidence>
<keyword evidence="10" id="KW-1185">Reference proteome</keyword>
<evidence type="ECO:0000313" key="10">
    <source>
        <dbReference type="Proteomes" id="UP000184185"/>
    </source>
</evidence>
<gene>
    <name evidence="9" type="ORF">SAMN02745725_02659</name>
</gene>
<evidence type="ECO:0000313" key="9">
    <source>
        <dbReference type="EMBL" id="SHJ48790.1"/>
    </source>
</evidence>
<dbReference type="PANTHER" id="PTHR13285:SF18">
    <property type="entry name" value="PROTEIN-CYSTEINE N-PALMITOYLTRANSFERASE RASP"/>
    <property type="match status" value="1"/>
</dbReference>
<dbReference type="GO" id="GO:0016746">
    <property type="term" value="F:acyltransferase activity"/>
    <property type="evidence" value="ECO:0007669"/>
    <property type="project" value="UniProtKB-KW"/>
</dbReference>
<feature type="transmembrane region" description="Helical" evidence="8">
    <location>
        <begin position="119"/>
        <end position="138"/>
    </location>
</feature>
<protein>
    <submittedName>
        <fullName evidence="9">D-alanyl-lipoteichoic acid acyltransferase DltB, MBOAT superfamily</fullName>
    </submittedName>
</protein>
<dbReference type="InterPro" id="IPR051085">
    <property type="entry name" value="MB_O-acyltransferase"/>
</dbReference>
<proteinExistence type="inferred from homology"/>
<dbReference type="InterPro" id="IPR028362">
    <property type="entry name" value="AlgI"/>
</dbReference>
<evidence type="ECO:0000256" key="3">
    <source>
        <dbReference type="ARBA" id="ARBA00022475"/>
    </source>
</evidence>
<reference evidence="9 10" key="1">
    <citation type="submission" date="2016-11" db="EMBL/GenBank/DDBJ databases">
        <authorList>
            <person name="Jaros S."/>
            <person name="Januszkiewicz K."/>
            <person name="Wedrychowicz H."/>
        </authorList>
    </citation>
    <scope>NUCLEOTIDE SEQUENCE [LARGE SCALE GENOMIC DNA]</scope>
    <source>
        <strain evidence="9 10">DSM 14809</strain>
    </source>
</reference>
<dbReference type="Pfam" id="PF03062">
    <property type="entry name" value="MBOAT"/>
    <property type="match status" value="1"/>
</dbReference>
<dbReference type="EMBL" id="FQYQ01000025">
    <property type="protein sequence ID" value="SHJ48790.1"/>
    <property type="molecule type" value="Genomic_DNA"/>
</dbReference>
<dbReference type="PANTHER" id="PTHR13285">
    <property type="entry name" value="ACYLTRANSFERASE"/>
    <property type="match status" value="1"/>
</dbReference>
<dbReference type="RefSeq" id="WP_242939624.1">
    <property type="nucleotide sequence ID" value="NZ_FQYQ01000025.1"/>
</dbReference>
<accession>A0A1M6JQ36</accession>